<dbReference type="GO" id="GO:0046872">
    <property type="term" value="F:metal ion binding"/>
    <property type="evidence" value="ECO:0007669"/>
    <property type="project" value="UniProtKB-KW"/>
</dbReference>
<dbReference type="InterPro" id="IPR000917">
    <property type="entry name" value="Sulfatase_N"/>
</dbReference>
<dbReference type="AlphaFoldDB" id="A0A317ZEB2"/>
<comment type="caution">
    <text evidence="8">The sequence shown here is derived from an EMBL/GenBank/DDBJ whole genome shotgun (WGS) entry which is preliminary data.</text>
</comment>
<evidence type="ECO:0000256" key="2">
    <source>
        <dbReference type="ARBA" id="ARBA00022723"/>
    </source>
</evidence>
<dbReference type="InParanoid" id="A0A317ZEB2"/>
<dbReference type="GO" id="GO:0004065">
    <property type="term" value="F:arylsulfatase activity"/>
    <property type="evidence" value="ECO:0007669"/>
    <property type="project" value="TreeGrafter"/>
</dbReference>
<accession>A0A317ZEB2</accession>
<feature type="compositionally biased region" description="Basic and acidic residues" evidence="5">
    <location>
        <begin position="507"/>
        <end position="517"/>
    </location>
</feature>
<dbReference type="EMBL" id="QHJQ01000008">
    <property type="protein sequence ID" value="PXA03540.1"/>
    <property type="molecule type" value="Genomic_DNA"/>
</dbReference>
<dbReference type="RefSeq" id="WP_110131540.1">
    <property type="nucleotide sequence ID" value="NZ_QHJQ01000008.1"/>
</dbReference>
<dbReference type="PANTHER" id="PTHR42693">
    <property type="entry name" value="ARYLSULFATASE FAMILY MEMBER"/>
    <property type="match status" value="1"/>
</dbReference>
<feature type="region of interest" description="Disordered" evidence="5">
    <location>
        <begin position="489"/>
        <end position="517"/>
    </location>
</feature>
<feature type="signal peptide" evidence="6">
    <location>
        <begin position="1"/>
        <end position="22"/>
    </location>
</feature>
<evidence type="ECO:0000256" key="3">
    <source>
        <dbReference type="ARBA" id="ARBA00022801"/>
    </source>
</evidence>
<feature type="chain" id="PRO_5016300759" evidence="6">
    <location>
        <begin position="23"/>
        <end position="517"/>
    </location>
</feature>
<evidence type="ECO:0000256" key="1">
    <source>
        <dbReference type="ARBA" id="ARBA00008779"/>
    </source>
</evidence>
<feature type="domain" description="Sulfatase N-terminal" evidence="7">
    <location>
        <begin position="31"/>
        <end position="378"/>
    </location>
</feature>
<dbReference type="PROSITE" id="PS51257">
    <property type="entry name" value="PROKAR_LIPOPROTEIN"/>
    <property type="match status" value="1"/>
</dbReference>
<dbReference type="PROSITE" id="PS00149">
    <property type="entry name" value="SULFATASE_2"/>
    <property type="match status" value="1"/>
</dbReference>
<name>A0A317ZEB2_9BACT</name>
<reference evidence="8 9" key="1">
    <citation type="submission" date="2018-05" db="EMBL/GenBank/DDBJ databases">
        <title>Coraliomargarita sinensis sp. nov., isolated from a marine solar saltern.</title>
        <authorList>
            <person name="Zhou L.Y."/>
        </authorList>
    </citation>
    <scope>NUCLEOTIDE SEQUENCE [LARGE SCALE GENOMIC DNA]</scope>
    <source>
        <strain evidence="8 9">WN38</strain>
    </source>
</reference>
<evidence type="ECO:0000313" key="8">
    <source>
        <dbReference type="EMBL" id="PXA03540.1"/>
    </source>
</evidence>
<keyword evidence="3" id="KW-0378">Hydrolase</keyword>
<keyword evidence="2" id="KW-0479">Metal-binding</keyword>
<proteinExistence type="inferred from homology"/>
<keyword evidence="6" id="KW-0732">Signal</keyword>
<dbReference type="Proteomes" id="UP000247099">
    <property type="component" value="Unassembled WGS sequence"/>
</dbReference>
<evidence type="ECO:0000256" key="6">
    <source>
        <dbReference type="SAM" id="SignalP"/>
    </source>
</evidence>
<evidence type="ECO:0000313" key="9">
    <source>
        <dbReference type="Proteomes" id="UP000247099"/>
    </source>
</evidence>
<dbReference type="InterPro" id="IPR050738">
    <property type="entry name" value="Sulfatase"/>
</dbReference>
<protein>
    <submittedName>
        <fullName evidence="8">Arylsulfatase</fullName>
    </submittedName>
</protein>
<organism evidence="8 9">
    <name type="scientific">Coraliomargarita sinensis</name>
    <dbReference type="NCBI Taxonomy" id="2174842"/>
    <lineage>
        <taxon>Bacteria</taxon>
        <taxon>Pseudomonadati</taxon>
        <taxon>Verrucomicrobiota</taxon>
        <taxon>Opitutia</taxon>
        <taxon>Puniceicoccales</taxon>
        <taxon>Coraliomargaritaceae</taxon>
        <taxon>Coraliomargarita</taxon>
    </lineage>
</organism>
<dbReference type="Gene3D" id="3.40.720.10">
    <property type="entry name" value="Alkaline Phosphatase, subunit A"/>
    <property type="match status" value="1"/>
</dbReference>
<gene>
    <name evidence="8" type="ORF">DDZ13_11190</name>
</gene>
<evidence type="ECO:0000259" key="7">
    <source>
        <dbReference type="Pfam" id="PF00884"/>
    </source>
</evidence>
<dbReference type="InterPro" id="IPR024607">
    <property type="entry name" value="Sulfatase_CS"/>
</dbReference>
<dbReference type="Gene3D" id="3.30.1120.10">
    <property type="match status" value="1"/>
</dbReference>
<dbReference type="OrthoDB" id="9770482at2"/>
<keyword evidence="4" id="KW-0106">Calcium</keyword>
<sequence length="517" mass="57084">MIKFPICLVLACFLAFGTGCQSTTFEKTTKPNLVYIICDDLGYGDVSAFNPEGKIATPNIDRLADEGMMFTDAHTTSSVCTPTRYNVLTGRYNWRTDLKSGVLNGYGPPLIDEDRLTFASLLRDHGYQTAMIGKWHLGMDLPFVDEAGRGKAIDWSRPIGRTPTSNGFDYFWGHGASLDFPPYVYIENNRYTSTNVSVKSKKDLGIDCVFRTGPIADNFDPFTTLDEFCDRSAAYIQDWDGEKPFALYVPLTSPHTPILPTGEWDGKSGINNYVDFVMQTDAGVGKILDALDARGITGNTIVVFTSDNGCSPRADFKTLEAHGHQANGIFRGAKADIWEGGHRVPHIVRWPAKVEPGTRSDRLTLLGDIVATMADIVGADFAPDEAEDSVSFYATLTGQEEDPSTKHQAIINHSVNGTFAVRTKEWKLCFSAGSGGWAEPKDKQALAMGLPKYQLYNMVNDPEESNNLYEKHPEIIEQLTEIGTQIVVNGRSTPGEPQPNDTANDWRQLDWMKDAGQ</sequence>
<keyword evidence="9" id="KW-1185">Reference proteome</keyword>
<dbReference type="CDD" id="cd16143">
    <property type="entry name" value="ARS_like"/>
    <property type="match status" value="1"/>
</dbReference>
<dbReference type="InterPro" id="IPR017850">
    <property type="entry name" value="Alkaline_phosphatase_core_sf"/>
</dbReference>
<comment type="similarity">
    <text evidence="1">Belongs to the sulfatase family.</text>
</comment>
<dbReference type="PROSITE" id="PS00523">
    <property type="entry name" value="SULFATASE_1"/>
    <property type="match status" value="1"/>
</dbReference>
<dbReference type="Pfam" id="PF00884">
    <property type="entry name" value="Sulfatase"/>
    <property type="match status" value="1"/>
</dbReference>
<dbReference type="PANTHER" id="PTHR42693:SF53">
    <property type="entry name" value="ENDO-4-O-SULFATASE"/>
    <property type="match status" value="1"/>
</dbReference>
<evidence type="ECO:0000256" key="5">
    <source>
        <dbReference type="SAM" id="MobiDB-lite"/>
    </source>
</evidence>
<dbReference type="SUPFAM" id="SSF53649">
    <property type="entry name" value="Alkaline phosphatase-like"/>
    <property type="match status" value="1"/>
</dbReference>
<evidence type="ECO:0000256" key="4">
    <source>
        <dbReference type="ARBA" id="ARBA00022837"/>
    </source>
</evidence>